<evidence type="ECO:0000313" key="2">
    <source>
        <dbReference type="Proteomes" id="UP000322553"/>
    </source>
</evidence>
<gene>
    <name evidence="1" type="ORF">FY550_11400</name>
</gene>
<dbReference type="AlphaFoldDB" id="A0A5C0ZYS1"/>
<dbReference type="Proteomes" id="UP000322553">
    <property type="component" value="Chromosome"/>
</dbReference>
<sequence>MARSKLPQIAEQTVLTKSLRRCALCFGLNQDSTQKRGQIAHLNKNKNDNRVENLAFLCFDHHDTFDSTTSQSKNYTCNEIKHHRDQLYNQNQTYSYDPQEIKRVIDYLSLMPEMFEKLRIEGGEIAYCLDSDLQIELEFYNYNVSSNNLLSFSKDIYDIQMQIASNISEIQREIDLSEYHLAGNNFIFTWREDQSHNEKLEFRKETVRNLITEIIEMREMLRAMVTN</sequence>
<accession>A0A5C0ZYS1</accession>
<dbReference type="RefSeq" id="WP_149054541.1">
    <property type="nucleotide sequence ID" value="NZ_CP043420.1"/>
</dbReference>
<reference evidence="1 2" key="1">
    <citation type="submission" date="2019-08" db="EMBL/GenBank/DDBJ databases">
        <title>Complete genome sequence of Kushneria sp. YCWA18, a halophilic phosphate-solubilizing bacterium isolated from Daqiao saltern in China.</title>
        <authorList>
            <person name="Du G.-X."/>
            <person name="Qu L.-Y."/>
        </authorList>
    </citation>
    <scope>NUCLEOTIDE SEQUENCE [LARGE SCALE GENOMIC DNA]</scope>
    <source>
        <strain evidence="1 2">YCWA18</strain>
    </source>
</reference>
<evidence type="ECO:0000313" key="1">
    <source>
        <dbReference type="EMBL" id="QEL11682.1"/>
    </source>
</evidence>
<organism evidence="1 2">
    <name type="scientific">Kushneria phosphatilytica</name>
    <dbReference type="NCBI Taxonomy" id="657387"/>
    <lineage>
        <taxon>Bacteria</taxon>
        <taxon>Pseudomonadati</taxon>
        <taxon>Pseudomonadota</taxon>
        <taxon>Gammaproteobacteria</taxon>
        <taxon>Oceanospirillales</taxon>
        <taxon>Halomonadaceae</taxon>
        <taxon>Kushneria</taxon>
    </lineage>
</organism>
<dbReference type="EMBL" id="CP043420">
    <property type="protein sequence ID" value="QEL11682.1"/>
    <property type="molecule type" value="Genomic_DNA"/>
</dbReference>
<proteinExistence type="predicted"/>
<name>A0A5C0ZYS1_9GAMM</name>
<keyword evidence="2" id="KW-1185">Reference proteome</keyword>
<protein>
    <submittedName>
        <fullName evidence="1">Uncharacterized protein</fullName>
    </submittedName>
</protein>
<dbReference type="KEGG" id="kuy:FY550_11400"/>